<feature type="transmembrane region" description="Helical" evidence="2">
    <location>
        <begin position="38"/>
        <end position="57"/>
    </location>
</feature>
<accession>A0A7W6RER1</accession>
<feature type="transmembrane region" description="Helical" evidence="2">
    <location>
        <begin position="69"/>
        <end position="94"/>
    </location>
</feature>
<dbReference type="RefSeq" id="WP_184046354.1">
    <property type="nucleotide sequence ID" value="NZ_JACIGK010000023.1"/>
</dbReference>
<name>A0A7W6RER1_9PROT</name>
<feature type="domain" description="YdbS-like PH" evidence="3">
    <location>
        <begin position="96"/>
        <end position="181"/>
    </location>
</feature>
<keyword evidence="2" id="KW-0812">Transmembrane</keyword>
<dbReference type="NCBIfam" id="NF040894">
    <property type="entry name" value="puhB_PGC"/>
    <property type="match status" value="1"/>
</dbReference>
<evidence type="ECO:0000256" key="2">
    <source>
        <dbReference type="SAM" id="Phobius"/>
    </source>
</evidence>
<dbReference type="EMBL" id="JACIGK010000023">
    <property type="protein sequence ID" value="MBB4267191.1"/>
    <property type="molecule type" value="Genomic_DNA"/>
</dbReference>
<feature type="region of interest" description="Disordered" evidence="1">
    <location>
        <begin position="192"/>
        <end position="239"/>
    </location>
</feature>
<evidence type="ECO:0000313" key="4">
    <source>
        <dbReference type="EMBL" id="MBB4267191.1"/>
    </source>
</evidence>
<dbReference type="Proteomes" id="UP000554286">
    <property type="component" value="Unassembled WGS sequence"/>
</dbReference>
<keyword evidence="5" id="KW-1185">Reference proteome</keyword>
<keyword evidence="2" id="KW-0472">Membrane</keyword>
<evidence type="ECO:0000256" key="1">
    <source>
        <dbReference type="SAM" id="MobiDB-lite"/>
    </source>
</evidence>
<dbReference type="InterPro" id="IPR054839">
    <property type="entry name" value="puhB_PGC"/>
</dbReference>
<dbReference type="AlphaFoldDB" id="A0A7W6RER1"/>
<sequence length="239" mass="25294">MHDDFAVEPIPGLPEVPPDGERILWQGTPSWRVLARRLFQFPLIAAYFVLLAAWSGASASADGAASGDVAVTVVGTLGVGLVLLVMLGLVAWWIERSTVYTITSERVAIRYGLALPMTVNFPFKVISDAGLKMFRNGTGNVSLSLMRGHSVAFPLMWPHVRPWHWTRAQPTLRGLPDARAAADVLAGALDAHAARQAAEPETGESGTGDPVRVSVTTAGKTAKTAKDDGGSVAQPAGSM</sequence>
<dbReference type="InterPro" id="IPR005182">
    <property type="entry name" value="YdbS-like_PH"/>
</dbReference>
<gene>
    <name evidence="4" type="ORF">GGD89_002832</name>
</gene>
<protein>
    <recommendedName>
        <fullName evidence="3">YdbS-like PH domain-containing protein</fullName>
    </recommendedName>
</protein>
<evidence type="ECO:0000259" key="3">
    <source>
        <dbReference type="Pfam" id="PF03703"/>
    </source>
</evidence>
<dbReference type="Pfam" id="PF03703">
    <property type="entry name" value="bPH_2"/>
    <property type="match status" value="1"/>
</dbReference>
<evidence type="ECO:0000313" key="5">
    <source>
        <dbReference type="Proteomes" id="UP000554286"/>
    </source>
</evidence>
<keyword evidence="2" id="KW-1133">Transmembrane helix</keyword>
<comment type="caution">
    <text evidence="4">The sequence shown here is derived from an EMBL/GenBank/DDBJ whole genome shotgun (WGS) entry which is preliminary data.</text>
</comment>
<reference evidence="4 5" key="1">
    <citation type="submission" date="2020-08" db="EMBL/GenBank/DDBJ databases">
        <title>Genome sequencing of Purple Non-Sulfur Bacteria from various extreme environments.</title>
        <authorList>
            <person name="Mayer M."/>
        </authorList>
    </citation>
    <scope>NUCLEOTIDE SEQUENCE [LARGE SCALE GENOMIC DNA]</scope>
    <source>
        <strain evidence="4 5">JA131</strain>
    </source>
</reference>
<organism evidence="4 5">
    <name type="scientific">Roseospira visakhapatnamensis</name>
    <dbReference type="NCBI Taxonomy" id="390880"/>
    <lineage>
        <taxon>Bacteria</taxon>
        <taxon>Pseudomonadati</taxon>
        <taxon>Pseudomonadota</taxon>
        <taxon>Alphaproteobacteria</taxon>
        <taxon>Rhodospirillales</taxon>
        <taxon>Rhodospirillaceae</taxon>
        <taxon>Roseospira</taxon>
    </lineage>
</organism>
<proteinExistence type="predicted"/>